<evidence type="ECO:0000313" key="2">
    <source>
        <dbReference type="EMBL" id="MEZ8719563.1"/>
    </source>
</evidence>
<keyword evidence="3" id="KW-1185">Reference proteome</keyword>
<feature type="transmembrane region" description="Helical" evidence="1">
    <location>
        <begin position="70"/>
        <end position="89"/>
    </location>
</feature>
<reference evidence="2 3" key="1">
    <citation type="journal article" date="2024" name="ISME J.">
        <title>Tailless and filamentous prophages are predominant in marine Vibrio.</title>
        <authorList>
            <person name="Steensen K."/>
            <person name="Seneca J."/>
            <person name="Bartlau N."/>
            <person name="Yu X.A."/>
            <person name="Hussain F.A."/>
            <person name="Polz M.F."/>
        </authorList>
    </citation>
    <scope>NUCLEOTIDE SEQUENCE [LARGE SCALE GENOMIC DNA]</scope>
    <source>
        <strain evidence="2 3">10N.239.312.F12</strain>
    </source>
</reference>
<accession>A0ABV4MQZ5</accession>
<name>A0ABV4MQZ5_9VIBR</name>
<comment type="caution">
    <text evidence="2">The sequence shown here is derived from an EMBL/GenBank/DDBJ whole genome shotgun (WGS) entry which is preliminary data.</text>
</comment>
<keyword evidence="1" id="KW-1133">Transmembrane helix</keyword>
<feature type="transmembrane region" description="Helical" evidence="1">
    <location>
        <begin position="46"/>
        <end position="63"/>
    </location>
</feature>
<evidence type="ECO:0000313" key="3">
    <source>
        <dbReference type="Proteomes" id="UP001570071"/>
    </source>
</evidence>
<dbReference type="RefSeq" id="WP_269337628.1">
    <property type="nucleotide sequence ID" value="NZ_JBFSSG010000001.1"/>
</dbReference>
<evidence type="ECO:0000256" key="1">
    <source>
        <dbReference type="SAM" id="Phobius"/>
    </source>
</evidence>
<feature type="transmembrane region" description="Helical" evidence="1">
    <location>
        <begin position="175"/>
        <end position="199"/>
    </location>
</feature>
<protein>
    <submittedName>
        <fullName evidence="2">Uncharacterized protein</fullName>
    </submittedName>
</protein>
<keyword evidence="1" id="KW-0472">Membrane</keyword>
<proteinExistence type="predicted"/>
<dbReference type="EMBL" id="JBFSSG010000001">
    <property type="protein sequence ID" value="MEZ8719563.1"/>
    <property type="molecule type" value="Genomic_DNA"/>
</dbReference>
<gene>
    <name evidence="2" type="ORF">AB6D66_00695</name>
</gene>
<sequence>MTEQVIKTYETMEASQPDSKKSAVGGVMKAVLSKAPGIVAKVHGMILKPFVFSVATGATYGLVSAIKGEIPYSLSGIAIPLAIIGYFLWQAGEVISLKESIMEIGEASSKVKTANLPDKMKKMEMPEKVNFKWFMKNIGTVADAITTLSTLKDAPKSLMDAAGTLKSLAFVLNPMMIGLVFLMTLVTSLFSVMLLVAIFSKIV</sequence>
<keyword evidence="1" id="KW-0812">Transmembrane</keyword>
<organism evidence="2 3">
    <name type="scientific">Vibrio pomeroyi</name>
    <dbReference type="NCBI Taxonomy" id="198832"/>
    <lineage>
        <taxon>Bacteria</taxon>
        <taxon>Pseudomonadati</taxon>
        <taxon>Pseudomonadota</taxon>
        <taxon>Gammaproteobacteria</taxon>
        <taxon>Vibrionales</taxon>
        <taxon>Vibrionaceae</taxon>
        <taxon>Vibrio</taxon>
    </lineage>
</organism>
<dbReference type="Proteomes" id="UP001570071">
    <property type="component" value="Unassembled WGS sequence"/>
</dbReference>